<accession>X8DRN8</accession>
<feature type="region of interest" description="Disordered" evidence="1">
    <location>
        <begin position="13"/>
        <end position="37"/>
    </location>
</feature>
<sequence length="37" mass="4283">MNAHVEHWLFSINSPAPRGRREPNSEIPHRLQTVMSS</sequence>
<organism evidence="2 3">
    <name type="scientific">Mycobacteroides abscessus subsp. bolletii 1513</name>
    <dbReference type="NCBI Taxonomy" id="1299321"/>
    <lineage>
        <taxon>Bacteria</taxon>
        <taxon>Bacillati</taxon>
        <taxon>Actinomycetota</taxon>
        <taxon>Actinomycetes</taxon>
        <taxon>Mycobacteriales</taxon>
        <taxon>Mycobacteriaceae</taxon>
        <taxon>Mycobacteroides</taxon>
        <taxon>Mycobacteroides abscessus</taxon>
    </lineage>
</organism>
<evidence type="ECO:0000313" key="2">
    <source>
        <dbReference type="EMBL" id="EUA70348.1"/>
    </source>
</evidence>
<feature type="compositionally biased region" description="Basic and acidic residues" evidence="1">
    <location>
        <begin position="19"/>
        <end position="29"/>
    </location>
</feature>
<evidence type="ECO:0000256" key="1">
    <source>
        <dbReference type="SAM" id="MobiDB-lite"/>
    </source>
</evidence>
<comment type="caution">
    <text evidence="2">The sequence shown here is derived from an EMBL/GenBank/DDBJ whole genome shotgun (WGS) entry which is preliminary data.</text>
</comment>
<reference evidence="2 3" key="1">
    <citation type="submission" date="2013-12" db="EMBL/GenBank/DDBJ databases">
        <authorList>
            <person name="Zelazny A."/>
            <person name="Olivier K."/>
            <person name="Holland S."/>
            <person name="Lenaerts A."/>
            <person name="Ordway D."/>
            <person name="DeGroote M.A."/>
            <person name="Parker T."/>
            <person name="Sizemore C."/>
            <person name="Tallon L.J."/>
            <person name="Sadzewicz L.K."/>
            <person name="Sengamalay N."/>
            <person name="Fraser C.M."/>
            <person name="Hine E."/>
            <person name="Shefchek K.A."/>
            <person name="Das S.P."/>
            <person name="Tettelin H."/>
        </authorList>
    </citation>
    <scope>NUCLEOTIDE SEQUENCE [LARGE SCALE GENOMIC DNA]</scope>
    <source>
        <strain evidence="2 3">1513</strain>
    </source>
</reference>
<dbReference type="Proteomes" id="UP000023351">
    <property type="component" value="Unassembled WGS sequence"/>
</dbReference>
<name>X8DRN8_9MYCO</name>
<dbReference type="EMBL" id="JAOJ01000002">
    <property type="protein sequence ID" value="EUA70348.1"/>
    <property type="molecule type" value="Genomic_DNA"/>
</dbReference>
<dbReference type="PATRIC" id="fig|1299321.3.peg.3119"/>
<proteinExistence type="predicted"/>
<gene>
    <name evidence="2" type="ORF">I540_3249</name>
</gene>
<evidence type="ECO:0000313" key="3">
    <source>
        <dbReference type="Proteomes" id="UP000023351"/>
    </source>
</evidence>
<protein>
    <submittedName>
        <fullName evidence="2">Uncharacterized protein</fullName>
    </submittedName>
</protein>
<dbReference type="AlphaFoldDB" id="X8DRN8"/>